<organism evidence="4 5">
    <name type="scientific">Nostocoides vanveenii</name>
    <dbReference type="NCBI Taxonomy" id="330835"/>
    <lineage>
        <taxon>Bacteria</taxon>
        <taxon>Bacillati</taxon>
        <taxon>Actinomycetota</taxon>
        <taxon>Actinomycetes</taxon>
        <taxon>Micrococcales</taxon>
        <taxon>Intrasporangiaceae</taxon>
        <taxon>Nostocoides</taxon>
    </lineage>
</organism>
<dbReference type="CDD" id="cd07381">
    <property type="entry name" value="MPP_CapA"/>
    <property type="match status" value="1"/>
</dbReference>
<dbReference type="SUPFAM" id="SSF56300">
    <property type="entry name" value="Metallo-dependent phosphatases"/>
    <property type="match status" value="1"/>
</dbReference>
<sequence>MGPGAANTSPDHGTGTALSSDPGTSSVAPATPGDAGGAVTLAFGGDIHFEEYLRPLAGDPEGLAALKPLWGAADLRMANLETAITERGAPIGKEFHFRTPASALTTLANAGLTVLTEANNHGVDFGPDGLSDTLAARASSPIPIVGIGTGESDAYAPALLTVGGLKIAVFGADQVYEMTLANYSAGATKAGVASALPDTRIVKAVTAIRDEVDLVVVYLHWGLDYQQCPDGQSIATAKDLEAAGADVIVGAHSHRVNGAGWLGTAYVAYGLGNFVWWRSAEPDSRTGILTLTVDAAAARAARPGSRTTPVVTNATWLPLLIGRDGIPARVSPADSHRLHTVWDQARACTGLAASP</sequence>
<dbReference type="SMART" id="SM00854">
    <property type="entry name" value="PGA_cap"/>
    <property type="match status" value="1"/>
</dbReference>
<evidence type="ECO:0000313" key="5">
    <source>
        <dbReference type="Proteomes" id="UP001501475"/>
    </source>
</evidence>
<dbReference type="InterPro" id="IPR029052">
    <property type="entry name" value="Metallo-depent_PP-like"/>
</dbReference>
<dbReference type="Gene3D" id="3.60.21.10">
    <property type="match status" value="1"/>
</dbReference>
<dbReference type="EMBL" id="BAAAPN010000034">
    <property type="protein sequence ID" value="GAA1755135.1"/>
    <property type="molecule type" value="Genomic_DNA"/>
</dbReference>
<proteinExistence type="inferred from homology"/>
<dbReference type="InterPro" id="IPR019079">
    <property type="entry name" value="Capsule_synth_CapA"/>
</dbReference>
<comment type="similarity">
    <text evidence="1">Belongs to the CapA family.</text>
</comment>
<dbReference type="Pfam" id="PF09587">
    <property type="entry name" value="PGA_cap"/>
    <property type="match status" value="1"/>
</dbReference>
<dbReference type="Proteomes" id="UP001501475">
    <property type="component" value="Unassembled WGS sequence"/>
</dbReference>
<reference evidence="5" key="1">
    <citation type="journal article" date="2019" name="Int. J. Syst. Evol. Microbiol.">
        <title>The Global Catalogue of Microorganisms (GCM) 10K type strain sequencing project: providing services to taxonomists for standard genome sequencing and annotation.</title>
        <authorList>
            <consortium name="The Broad Institute Genomics Platform"/>
            <consortium name="The Broad Institute Genome Sequencing Center for Infectious Disease"/>
            <person name="Wu L."/>
            <person name="Ma J."/>
        </authorList>
    </citation>
    <scope>NUCLEOTIDE SEQUENCE [LARGE SCALE GENOMIC DNA]</scope>
    <source>
        <strain evidence="5">JCM 15591</strain>
    </source>
</reference>
<evidence type="ECO:0000313" key="4">
    <source>
        <dbReference type="EMBL" id="GAA1755135.1"/>
    </source>
</evidence>
<keyword evidence="5" id="KW-1185">Reference proteome</keyword>
<name>A0ABP4WL22_9MICO</name>
<dbReference type="InterPro" id="IPR052169">
    <property type="entry name" value="CW_Biosynth-Accessory"/>
</dbReference>
<feature type="domain" description="Capsule synthesis protein CapA" evidence="3">
    <location>
        <begin position="40"/>
        <end position="278"/>
    </location>
</feature>
<dbReference type="PANTHER" id="PTHR33393:SF13">
    <property type="entry name" value="PGA BIOSYNTHESIS PROTEIN CAPA"/>
    <property type="match status" value="1"/>
</dbReference>
<accession>A0ABP4WL22</accession>
<evidence type="ECO:0000256" key="1">
    <source>
        <dbReference type="ARBA" id="ARBA00005662"/>
    </source>
</evidence>
<feature type="region of interest" description="Disordered" evidence="2">
    <location>
        <begin position="1"/>
        <end position="32"/>
    </location>
</feature>
<dbReference type="PANTHER" id="PTHR33393">
    <property type="entry name" value="POLYGLUTAMINE SYNTHESIS ACCESSORY PROTEIN RV0574C-RELATED"/>
    <property type="match status" value="1"/>
</dbReference>
<comment type="caution">
    <text evidence="4">The sequence shown here is derived from an EMBL/GenBank/DDBJ whole genome shotgun (WGS) entry which is preliminary data.</text>
</comment>
<evidence type="ECO:0000256" key="2">
    <source>
        <dbReference type="SAM" id="MobiDB-lite"/>
    </source>
</evidence>
<evidence type="ECO:0000259" key="3">
    <source>
        <dbReference type="SMART" id="SM00854"/>
    </source>
</evidence>
<protein>
    <recommendedName>
        <fullName evidence="3">Capsule synthesis protein CapA domain-containing protein</fullName>
    </recommendedName>
</protein>
<gene>
    <name evidence="4" type="ORF">GCM10009810_13670</name>
</gene>
<feature type="compositionally biased region" description="Polar residues" evidence="2">
    <location>
        <begin position="1"/>
        <end position="28"/>
    </location>
</feature>